<dbReference type="SUPFAM" id="SSF75632">
    <property type="entry name" value="Cullin homology domain"/>
    <property type="match status" value="1"/>
</dbReference>
<dbReference type="Proteomes" id="UP000593577">
    <property type="component" value="Unassembled WGS sequence"/>
</dbReference>
<keyword evidence="4" id="KW-1185">Reference proteome</keyword>
<dbReference type="InterPro" id="IPR036317">
    <property type="entry name" value="Cullin_homology_sf"/>
</dbReference>
<dbReference type="Gene3D" id="3.30.230.130">
    <property type="entry name" value="Cullin, Chain C, Domain 2"/>
    <property type="match status" value="1"/>
</dbReference>
<dbReference type="GO" id="GO:0031625">
    <property type="term" value="F:ubiquitin protein ligase binding"/>
    <property type="evidence" value="ECO:0007669"/>
    <property type="project" value="InterPro"/>
</dbReference>
<gene>
    <name evidence="3" type="ORF">Goari_027163</name>
</gene>
<sequence>MVKCVEVFKGFYETKTKHRKLTWIYSLGTCHINGKFEQKIIELIVSTYQSDFQLPM</sequence>
<name>A0A7J8YMA9_GOSAI</name>
<organism evidence="3 4">
    <name type="scientific">Gossypium aridum</name>
    <name type="common">American cotton</name>
    <name type="synonym">Erioxylum aridum</name>
    <dbReference type="NCBI Taxonomy" id="34290"/>
    <lineage>
        <taxon>Eukaryota</taxon>
        <taxon>Viridiplantae</taxon>
        <taxon>Streptophyta</taxon>
        <taxon>Embryophyta</taxon>
        <taxon>Tracheophyta</taxon>
        <taxon>Spermatophyta</taxon>
        <taxon>Magnoliopsida</taxon>
        <taxon>eudicotyledons</taxon>
        <taxon>Gunneridae</taxon>
        <taxon>Pentapetalae</taxon>
        <taxon>rosids</taxon>
        <taxon>malvids</taxon>
        <taxon>Malvales</taxon>
        <taxon>Malvaceae</taxon>
        <taxon>Malvoideae</taxon>
        <taxon>Gossypium</taxon>
    </lineage>
</organism>
<comment type="similarity">
    <text evidence="1">Belongs to the cullin family.</text>
</comment>
<dbReference type="PROSITE" id="PS50069">
    <property type="entry name" value="CULLIN_2"/>
    <property type="match status" value="1"/>
</dbReference>
<evidence type="ECO:0000313" key="3">
    <source>
        <dbReference type="EMBL" id="MBA0700766.1"/>
    </source>
</evidence>
<accession>A0A7J8YMA9</accession>
<proteinExistence type="inferred from homology"/>
<evidence type="ECO:0000256" key="1">
    <source>
        <dbReference type="PROSITE-ProRule" id="PRU00330"/>
    </source>
</evidence>
<dbReference type="EMBL" id="JABFAA010100541">
    <property type="protein sequence ID" value="MBA0700766.1"/>
    <property type="molecule type" value="Genomic_DNA"/>
</dbReference>
<dbReference type="InterPro" id="IPR016158">
    <property type="entry name" value="Cullin_homology"/>
</dbReference>
<dbReference type="InterPro" id="IPR059120">
    <property type="entry name" value="Cullin-like_AB"/>
</dbReference>
<dbReference type="AlphaFoldDB" id="A0A7J8YMA9"/>
<dbReference type="PANTHER" id="PTHR11932">
    <property type="entry name" value="CULLIN"/>
    <property type="match status" value="1"/>
</dbReference>
<protein>
    <recommendedName>
        <fullName evidence="2">Cullin family profile domain-containing protein</fullName>
    </recommendedName>
</protein>
<evidence type="ECO:0000313" key="4">
    <source>
        <dbReference type="Proteomes" id="UP000593577"/>
    </source>
</evidence>
<comment type="caution">
    <text evidence="3">The sequence shown here is derived from an EMBL/GenBank/DDBJ whole genome shotgun (WGS) entry which is preliminary data.</text>
</comment>
<evidence type="ECO:0000259" key="2">
    <source>
        <dbReference type="PROSITE" id="PS50069"/>
    </source>
</evidence>
<feature type="domain" description="Cullin family profile" evidence="2">
    <location>
        <begin position="1"/>
        <end position="56"/>
    </location>
</feature>
<reference evidence="3 4" key="1">
    <citation type="journal article" date="2019" name="Genome Biol. Evol.">
        <title>Insights into the evolution of the New World diploid cottons (Gossypium, subgenus Houzingenia) based on genome sequencing.</title>
        <authorList>
            <person name="Grover C.E."/>
            <person name="Arick M.A. 2nd"/>
            <person name="Thrash A."/>
            <person name="Conover J.L."/>
            <person name="Sanders W.S."/>
            <person name="Peterson D.G."/>
            <person name="Frelichowski J.E."/>
            <person name="Scheffler J.A."/>
            <person name="Scheffler B.E."/>
            <person name="Wendel J.F."/>
        </authorList>
    </citation>
    <scope>NUCLEOTIDE SEQUENCE [LARGE SCALE GENOMIC DNA]</scope>
    <source>
        <strain evidence="3">185</strain>
        <tissue evidence="3">Leaf</tissue>
    </source>
</reference>
<dbReference type="Pfam" id="PF26557">
    <property type="entry name" value="Cullin_AB"/>
    <property type="match status" value="1"/>
</dbReference>
<dbReference type="GO" id="GO:0006511">
    <property type="term" value="P:ubiquitin-dependent protein catabolic process"/>
    <property type="evidence" value="ECO:0007669"/>
    <property type="project" value="InterPro"/>
</dbReference>
<dbReference type="InterPro" id="IPR045093">
    <property type="entry name" value="Cullin"/>
</dbReference>